<dbReference type="EMBL" id="JBHLXG010000004">
    <property type="protein sequence ID" value="MFC0226164.1"/>
    <property type="molecule type" value="Genomic_DNA"/>
</dbReference>
<dbReference type="InterPro" id="IPR036388">
    <property type="entry name" value="WH-like_DNA-bd_sf"/>
</dbReference>
<feature type="DNA-binding region" description="OmpR/PhoB-type" evidence="2">
    <location>
        <begin position="2"/>
        <end position="106"/>
    </location>
</feature>
<evidence type="ECO:0000313" key="6">
    <source>
        <dbReference type="Proteomes" id="UP001589792"/>
    </source>
</evidence>
<keyword evidence="3" id="KW-0472">Membrane</keyword>
<dbReference type="PROSITE" id="PS51755">
    <property type="entry name" value="OMPR_PHOB"/>
    <property type="match status" value="1"/>
</dbReference>
<dbReference type="Gene3D" id="1.10.10.10">
    <property type="entry name" value="Winged helix-like DNA-binding domain superfamily/Winged helix DNA-binding domain"/>
    <property type="match status" value="1"/>
</dbReference>
<feature type="domain" description="OmpR/PhoB-type" evidence="4">
    <location>
        <begin position="2"/>
        <end position="106"/>
    </location>
</feature>
<evidence type="ECO:0000313" key="5">
    <source>
        <dbReference type="EMBL" id="MFC0226164.1"/>
    </source>
</evidence>
<gene>
    <name evidence="5" type="ORF">ACFFJ3_06555</name>
</gene>
<dbReference type="InterPro" id="IPR016032">
    <property type="entry name" value="Sig_transdc_resp-reg_C-effctor"/>
</dbReference>
<evidence type="ECO:0000259" key="4">
    <source>
        <dbReference type="PROSITE" id="PS51755"/>
    </source>
</evidence>
<sequence>MNEKFLINDSVLYSPDEHRLTPLGSRGRETVLNAPVNRCLLLLLKNPGVVVSQEEIFREVWEKQGQYVTMNTLYQNILLLRRAMLNAGVIKKTIKTIPKVGFVFTGNVQVLESEREDIAQSVVNVEFTDTSFAIDAIEHEQENNTKDAEGYNTALPNSNSTTKIANKWPLINSVKWKTITRLLSPAAFLGILFILLTIGPAKNILFFNTHDKWATVNQCSIYIDRGERASYSENEINFLKARNVTCGPDEFIYITKTPTNDNILVLFCDTASAGDGDMRCSTRFNMASNTLEPMANKG</sequence>
<evidence type="ECO:0000256" key="2">
    <source>
        <dbReference type="PROSITE-ProRule" id="PRU01091"/>
    </source>
</evidence>
<proteinExistence type="predicted"/>
<organism evidence="5 6">
    <name type="scientific">Serratia aquatilis</name>
    <dbReference type="NCBI Taxonomy" id="1737515"/>
    <lineage>
        <taxon>Bacteria</taxon>
        <taxon>Pseudomonadati</taxon>
        <taxon>Pseudomonadota</taxon>
        <taxon>Gammaproteobacteria</taxon>
        <taxon>Enterobacterales</taxon>
        <taxon>Yersiniaceae</taxon>
        <taxon>Serratia</taxon>
    </lineage>
</organism>
<keyword evidence="6" id="KW-1185">Reference proteome</keyword>
<evidence type="ECO:0000256" key="3">
    <source>
        <dbReference type="SAM" id="Phobius"/>
    </source>
</evidence>
<dbReference type="CDD" id="cd00383">
    <property type="entry name" value="trans_reg_C"/>
    <property type="match status" value="1"/>
</dbReference>
<dbReference type="SUPFAM" id="SSF46894">
    <property type="entry name" value="C-terminal effector domain of the bipartite response regulators"/>
    <property type="match status" value="1"/>
</dbReference>
<reference evidence="5 6" key="1">
    <citation type="submission" date="2024-09" db="EMBL/GenBank/DDBJ databases">
        <authorList>
            <person name="Sun Q."/>
            <person name="Mori K."/>
        </authorList>
    </citation>
    <scope>NUCLEOTIDE SEQUENCE [LARGE SCALE GENOMIC DNA]</scope>
    <source>
        <strain evidence="5 6">CCM 8626</strain>
    </source>
</reference>
<evidence type="ECO:0000256" key="1">
    <source>
        <dbReference type="ARBA" id="ARBA00023125"/>
    </source>
</evidence>
<dbReference type="RefSeq" id="WP_380673857.1">
    <property type="nucleotide sequence ID" value="NZ_CP173186.1"/>
</dbReference>
<dbReference type="Proteomes" id="UP001589792">
    <property type="component" value="Unassembled WGS sequence"/>
</dbReference>
<protein>
    <submittedName>
        <fullName evidence="5">Transcriptional regulator</fullName>
    </submittedName>
</protein>
<keyword evidence="3" id="KW-0812">Transmembrane</keyword>
<name>A0ABV6EB23_9GAMM</name>
<dbReference type="SMART" id="SM00862">
    <property type="entry name" value="Trans_reg_C"/>
    <property type="match status" value="1"/>
</dbReference>
<feature type="transmembrane region" description="Helical" evidence="3">
    <location>
        <begin position="182"/>
        <end position="201"/>
    </location>
</feature>
<accession>A0ABV6EB23</accession>
<keyword evidence="3" id="KW-1133">Transmembrane helix</keyword>
<comment type="caution">
    <text evidence="5">The sequence shown here is derived from an EMBL/GenBank/DDBJ whole genome shotgun (WGS) entry which is preliminary data.</text>
</comment>
<keyword evidence="1 2" id="KW-0238">DNA-binding</keyword>
<dbReference type="InterPro" id="IPR001867">
    <property type="entry name" value="OmpR/PhoB-type_DNA-bd"/>
</dbReference>
<dbReference type="Pfam" id="PF00486">
    <property type="entry name" value="Trans_reg_C"/>
    <property type="match status" value="1"/>
</dbReference>